<keyword evidence="9" id="KW-1185">Reference proteome</keyword>
<dbReference type="HAMAP" id="MF_00178">
    <property type="entry name" value="Lumazine_synth"/>
    <property type="match status" value="1"/>
</dbReference>
<feature type="binding site" evidence="7">
    <location>
        <begin position="80"/>
        <end position="82"/>
    </location>
    <ligand>
        <name>5-amino-6-(D-ribitylamino)uracil</name>
        <dbReference type="ChEBI" id="CHEBI:15934"/>
    </ligand>
</feature>
<comment type="caution">
    <text evidence="8">The sequence shown here is derived from an EMBL/GenBank/DDBJ whole genome shotgun (WGS) entry which is preliminary data.</text>
</comment>
<feature type="active site" description="Proton donor" evidence="7">
    <location>
        <position position="88"/>
    </location>
</feature>
<dbReference type="PANTHER" id="PTHR21058:SF0">
    <property type="entry name" value="6,7-DIMETHYL-8-RIBITYLLUMAZINE SYNTHASE"/>
    <property type="match status" value="1"/>
</dbReference>
<evidence type="ECO:0000256" key="5">
    <source>
        <dbReference type="ARBA" id="ARBA00022679"/>
    </source>
</evidence>
<keyword evidence="4 7" id="KW-0686">Riboflavin biosynthesis</keyword>
<name>A0ABW3PL25_9LACO</name>
<comment type="catalytic activity">
    <reaction evidence="6 7">
        <text>(2S)-2-hydroxy-3-oxobutyl phosphate + 5-amino-6-(D-ribitylamino)uracil = 6,7-dimethyl-8-(1-D-ribityl)lumazine + phosphate + 2 H2O + H(+)</text>
        <dbReference type="Rhea" id="RHEA:26152"/>
        <dbReference type="ChEBI" id="CHEBI:15377"/>
        <dbReference type="ChEBI" id="CHEBI:15378"/>
        <dbReference type="ChEBI" id="CHEBI:15934"/>
        <dbReference type="ChEBI" id="CHEBI:43474"/>
        <dbReference type="ChEBI" id="CHEBI:58201"/>
        <dbReference type="ChEBI" id="CHEBI:58830"/>
        <dbReference type="EC" id="2.5.1.78"/>
    </reaction>
</comment>
<evidence type="ECO:0000256" key="3">
    <source>
        <dbReference type="ARBA" id="ARBA00012664"/>
    </source>
</evidence>
<evidence type="ECO:0000256" key="7">
    <source>
        <dbReference type="HAMAP-Rule" id="MF_00178"/>
    </source>
</evidence>
<feature type="binding site" evidence="7">
    <location>
        <position position="22"/>
    </location>
    <ligand>
        <name>5-amino-6-(D-ribitylamino)uracil</name>
        <dbReference type="ChEBI" id="CHEBI:15934"/>
    </ligand>
</feature>
<comment type="function">
    <text evidence="7">Catalyzes the formation of 6,7-dimethyl-8-ribityllumazine by condensation of 5-amino-6-(D-ribitylamino)uracil with 3,4-dihydroxy-2-butanone 4-phosphate. This is the penultimate step in the biosynthesis of riboflavin.</text>
</comment>
<dbReference type="Proteomes" id="UP001597156">
    <property type="component" value="Unassembled WGS sequence"/>
</dbReference>
<dbReference type="GO" id="GO:0000906">
    <property type="term" value="F:6,7-dimethyl-8-ribityllumazine synthase activity"/>
    <property type="evidence" value="ECO:0007669"/>
    <property type="project" value="UniProtKB-EC"/>
</dbReference>
<dbReference type="CDD" id="cd09209">
    <property type="entry name" value="Lumazine_synthase-I"/>
    <property type="match status" value="1"/>
</dbReference>
<evidence type="ECO:0000256" key="4">
    <source>
        <dbReference type="ARBA" id="ARBA00022619"/>
    </source>
</evidence>
<evidence type="ECO:0000313" key="8">
    <source>
        <dbReference type="EMBL" id="MFD1124568.1"/>
    </source>
</evidence>
<dbReference type="NCBIfam" id="TIGR00114">
    <property type="entry name" value="lumazine-synth"/>
    <property type="match status" value="1"/>
</dbReference>
<dbReference type="Pfam" id="PF00885">
    <property type="entry name" value="DMRL_synthase"/>
    <property type="match status" value="1"/>
</dbReference>
<evidence type="ECO:0000256" key="1">
    <source>
        <dbReference type="ARBA" id="ARBA00004917"/>
    </source>
</evidence>
<dbReference type="EC" id="2.5.1.78" evidence="3 7"/>
<accession>A0ABW3PL25</accession>
<sequence length="156" mass="16513">MQTYTGKTINQKDRIGIVVAHFNQLVTECLLKGALDELKKYGVTDDQLTVIWVPGAMELSRAAKLLGTSGQVDGIIALGAVIKGQTDHYQYVCSETASGLSSLSLSGPVPVMFGVLTTDNLDQAINRAGGKGGNKGAECASGLLEMLGMQRWLKAL</sequence>
<evidence type="ECO:0000256" key="2">
    <source>
        <dbReference type="ARBA" id="ARBA00007424"/>
    </source>
</evidence>
<proteinExistence type="inferred from homology"/>
<keyword evidence="5 7" id="KW-0808">Transferase</keyword>
<organism evidence="8 9">
    <name type="scientific">Lentilactobacillus raoultii</name>
    <dbReference type="NCBI Taxonomy" id="1987503"/>
    <lineage>
        <taxon>Bacteria</taxon>
        <taxon>Bacillati</taxon>
        <taxon>Bacillota</taxon>
        <taxon>Bacilli</taxon>
        <taxon>Lactobacillales</taxon>
        <taxon>Lactobacillaceae</taxon>
        <taxon>Lentilactobacillus</taxon>
    </lineage>
</organism>
<dbReference type="RefSeq" id="WP_121979484.1">
    <property type="nucleotide sequence ID" value="NZ_JBHTLH010000010.1"/>
</dbReference>
<reference evidence="9" key="1">
    <citation type="journal article" date="2019" name="Int. J. Syst. Evol. Microbiol.">
        <title>The Global Catalogue of Microorganisms (GCM) 10K type strain sequencing project: providing services to taxonomists for standard genome sequencing and annotation.</title>
        <authorList>
            <consortium name="The Broad Institute Genomics Platform"/>
            <consortium name="The Broad Institute Genome Sequencing Center for Infectious Disease"/>
            <person name="Wu L."/>
            <person name="Ma J."/>
        </authorList>
    </citation>
    <scope>NUCLEOTIDE SEQUENCE [LARGE SCALE GENOMIC DNA]</scope>
    <source>
        <strain evidence="9">CCUG 71848</strain>
    </source>
</reference>
<dbReference type="PANTHER" id="PTHR21058">
    <property type="entry name" value="6,7-DIMETHYL-8-RIBITYLLUMAZINE SYNTHASE DMRL SYNTHASE LUMAZINE SYNTHASE"/>
    <property type="match status" value="1"/>
</dbReference>
<dbReference type="SUPFAM" id="SSF52121">
    <property type="entry name" value="Lumazine synthase"/>
    <property type="match status" value="1"/>
</dbReference>
<dbReference type="EMBL" id="JBHTLH010000010">
    <property type="protein sequence ID" value="MFD1124568.1"/>
    <property type="molecule type" value="Genomic_DNA"/>
</dbReference>
<evidence type="ECO:0000313" key="9">
    <source>
        <dbReference type="Proteomes" id="UP001597156"/>
    </source>
</evidence>
<evidence type="ECO:0000256" key="6">
    <source>
        <dbReference type="ARBA" id="ARBA00048785"/>
    </source>
</evidence>
<dbReference type="InterPro" id="IPR036467">
    <property type="entry name" value="LS/RS_sf"/>
</dbReference>
<feature type="binding site" evidence="7">
    <location>
        <position position="127"/>
    </location>
    <ligand>
        <name>(2S)-2-hydroxy-3-oxobutyl phosphate</name>
        <dbReference type="ChEBI" id="CHEBI:58830"/>
    </ligand>
</feature>
<feature type="binding site" evidence="7">
    <location>
        <position position="113"/>
    </location>
    <ligand>
        <name>5-amino-6-(D-ribitylamino)uracil</name>
        <dbReference type="ChEBI" id="CHEBI:15934"/>
    </ligand>
</feature>
<dbReference type="Gene3D" id="3.40.50.960">
    <property type="entry name" value="Lumazine/riboflavin synthase"/>
    <property type="match status" value="1"/>
</dbReference>
<feature type="binding site" evidence="7">
    <location>
        <begin position="85"/>
        <end position="86"/>
    </location>
    <ligand>
        <name>(2S)-2-hydroxy-3-oxobutyl phosphate</name>
        <dbReference type="ChEBI" id="CHEBI:58830"/>
    </ligand>
</feature>
<feature type="binding site" evidence="7">
    <location>
        <begin position="56"/>
        <end position="58"/>
    </location>
    <ligand>
        <name>5-amino-6-(D-ribitylamino)uracil</name>
        <dbReference type="ChEBI" id="CHEBI:15934"/>
    </ligand>
</feature>
<dbReference type="InterPro" id="IPR002180">
    <property type="entry name" value="LS/RS"/>
</dbReference>
<dbReference type="InterPro" id="IPR034964">
    <property type="entry name" value="LS"/>
</dbReference>
<comment type="similarity">
    <text evidence="2 7">Belongs to the DMRL synthase family.</text>
</comment>
<comment type="pathway">
    <text evidence="1 7">Cofactor biosynthesis; riboflavin biosynthesis; riboflavin from 2-hydroxy-3-oxobutyl phosphate and 5-amino-6-(D-ribitylamino)uracil: step 1/2.</text>
</comment>
<protein>
    <recommendedName>
        <fullName evidence="3 7">6,7-dimethyl-8-ribityllumazine synthase</fullName>
        <shortName evidence="7">DMRL synthase</shortName>
        <shortName evidence="7">LS</shortName>
        <shortName evidence="7">Lumazine synthase</shortName>
        <ecNumber evidence="3 7">2.5.1.78</ecNumber>
    </recommendedName>
</protein>
<gene>
    <name evidence="7 8" type="primary">ribH</name>
    <name evidence="8" type="ORF">ACFQ22_04230</name>
</gene>